<keyword evidence="1 3" id="KW-0479">Metal-binding</keyword>
<dbReference type="GO" id="GO:0005829">
    <property type="term" value="C:cytosol"/>
    <property type="evidence" value="ECO:0007669"/>
    <property type="project" value="TreeGrafter"/>
</dbReference>
<dbReference type="SUPFAM" id="SSF51556">
    <property type="entry name" value="Metallo-dependent hydrolases"/>
    <property type="match status" value="1"/>
</dbReference>
<feature type="binding site" evidence="3">
    <location>
        <position position="224"/>
    </location>
    <ligand>
        <name>a divalent metal cation</name>
        <dbReference type="ChEBI" id="CHEBI:60240"/>
        <label>1</label>
    </ligand>
</feature>
<sequence length="280" mass="32424">MYDTHCHLNFRAFADDYHDVIKHSLEKEMFLNIVGTQYETSLRAVEIAEEFADAPVYASVGLHPSHLEKSHDPEEGNEDMRAWDYEKYKKLGLHPKVVAIGETGIDRFRLSENGNEKERVLKKQREVFEEHIRLALELQKPLIIHCRPSRGTFDAYEDLISIITRYSLHGVVHCFLGNWQIAEQILRLGLYISFTGIITFKNADAHLLDVVKKIPLERILIETDAPYLTPEPYRGKKRCEPLDVRYVAEKIAEIKKLPAEKIIQKTAENAKKLFLSRRDA</sequence>
<protein>
    <recommendedName>
        <fullName evidence="6">Hydrolase TatD</fullName>
    </recommendedName>
</protein>
<feature type="binding site" evidence="3">
    <location>
        <position position="173"/>
    </location>
    <ligand>
        <name>a divalent metal cation</name>
        <dbReference type="ChEBI" id="CHEBI:60240"/>
        <label>2</label>
    </ligand>
</feature>
<comment type="caution">
    <text evidence="4">The sequence shown here is derived from an EMBL/GenBank/DDBJ whole genome shotgun (WGS) entry which is preliminary data.</text>
</comment>
<dbReference type="InterPro" id="IPR018228">
    <property type="entry name" value="DNase_TatD-rel_CS"/>
</dbReference>
<dbReference type="CDD" id="cd01310">
    <property type="entry name" value="TatD_DNAse"/>
    <property type="match status" value="1"/>
</dbReference>
<dbReference type="EMBL" id="MHJU01000009">
    <property type="protein sequence ID" value="OGY73652.1"/>
    <property type="molecule type" value="Genomic_DNA"/>
</dbReference>
<proteinExistence type="predicted"/>
<dbReference type="InterPro" id="IPR032466">
    <property type="entry name" value="Metal_Hydrolase"/>
</dbReference>
<dbReference type="PANTHER" id="PTHR46124">
    <property type="entry name" value="D-AMINOACYL-TRNA DEACYLASE"/>
    <property type="match status" value="1"/>
</dbReference>
<dbReference type="InterPro" id="IPR001130">
    <property type="entry name" value="TatD-like"/>
</dbReference>
<dbReference type="AlphaFoldDB" id="A0A1G2AA10"/>
<organism evidence="4 5">
    <name type="scientific">Candidatus Jacksonbacteria bacterium RIFCSPLOWO2_02_FULL_44_20</name>
    <dbReference type="NCBI Taxonomy" id="1798460"/>
    <lineage>
        <taxon>Bacteria</taxon>
        <taxon>Candidatus Jacksoniibacteriota</taxon>
    </lineage>
</organism>
<feature type="binding site" evidence="3">
    <location>
        <position position="102"/>
    </location>
    <ligand>
        <name>a divalent metal cation</name>
        <dbReference type="ChEBI" id="CHEBI:60240"/>
        <label>1</label>
    </ligand>
</feature>
<evidence type="ECO:0000313" key="5">
    <source>
        <dbReference type="Proteomes" id="UP000178315"/>
    </source>
</evidence>
<accession>A0A1G2AA10</accession>
<dbReference type="Pfam" id="PF01026">
    <property type="entry name" value="TatD_DNase"/>
    <property type="match status" value="1"/>
</dbReference>
<dbReference type="GO" id="GO:0004536">
    <property type="term" value="F:DNA nuclease activity"/>
    <property type="evidence" value="ECO:0007669"/>
    <property type="project" value="InterPro"/>
</dbReference>
<dbReference type="GO" id="GO:0046872">
    <property type="term" value="F:metal ion binding"/>
    <property type="evidence" value="ECO:0007669"/>
    <property type="project" value="UniProtKB-KW"/>
</dbReference>
<dbReference type="GO" id="GO:0016788">
    <property type="term" value="F:hydrolase activity, acting on ester bonds"/>
    <property type="evidence" value="ECO:0007669"/>
    <property type="project" value="InterPro"/>
</dbReference>
<feature type="binding site" evidence="3">
    <location>
        <position position="145"/>
    </location>
    <ligand>
        <name>a divalent metal cation</name>
        <dbReference type="ChEBI" id="CHEBI:60240"/>
        <label>2</label>
    </ligand>
</feature>
<name>A0A1G2AA10_9BACT</name>
<dbReference type="InterPro" id="IPR015991">
    <property type="entry name" value="TatD/YcfH-like"/>
</dbReference>
<dbReference type="PROSITE" id="PS01091">
    <property type="entry name" value="TATD_3"/>
    <property type="match status" value="1"/>
</dbReference>
<dbReference type="NCBIfam" id="TIGR00010">
    <property type="entry name" value="YchF/TatD family DNA exonuclease"/>
    <property type="match status" value="1"/>
</dbReference>
<evidence type="ECO:0000256" key="2">
    <source>
        <dbReference type="ARBA" id="ARBA00022801"/>
    </source>
</evidence>
<reference evidence="4 5" key="1">
    <citation type="journal article" date="2016" name="Nat. Commun.">
        <title>Thousands of microbial genomes shed light on interconnected biogeochemical processes in an aquifer system.</title>
        <authorList>
            <person name="Anantharaman K."/>
            <person name="Brown C.T."/>
            <person name="Hug L.A."/>
            <person name="Sharon I."/>
            <person name="Castelle C.J."/>
            <person name="Probst A.J."/>
            <person name="Thomas B.C."/>
            <person name="Singh A."/>
            <person name="Wilkins M.J."/>
            <person name="Karaoz U."/>
            <person name="Brodie E.L."/>
            <person name="Williams K.H."/>
            <person name="Hubbard S.S."/>
            <person name="Banfield J.F."/>
        </authorList>
    </citation>
    <scope>NUCLEOTIDE SEQUENCE [LARGE SCALE GENOMIC DNA]</scope>
</reference>
<evidence type="ECO:0000256" key="1">
    <source>
        <dbReference type="ARBA" id="ARBA00022723"/>
    </source>
</evidence>
<dbReference type="PANTHER" id="PTHR46124:SF2">
    <property type="entry name" value="D-AMINOACYL-TRNA DEACYLASE"/>
    <property type="match status" value="1"/>
</dbReference>
<dbReference type="FunFam" id="3.20.20.140:FF:000005">
    <property type="entry name" value="TatD family hydrolase"/>
    <property type="match status" value="1"/>
</dbReference>
<dbReference type="Proteomes" id="UP000178315">
    <property type="component" value="Unassembled WGS sequence"/>
</dbReference>
<dbReference type="PROSITE" id="PS01137">
    <property type="entry name" value="TATD_1"/>
    <property type="match status" value="1"/>
</dbReference>
<evidence type="ECO:0008006" key="6">
    <source>
        <dbReference type="Google" id="ProtNLM"/>
    </source>
</evidence>
<feature type="binding site" evidence="3">
    <location>
        <position position="7"/>
    </location>
    <ligand>
        <name>a divalent metal cation</name>
        <dbReference type="ChEBI" id="CHEBI:60240"/>
        <label>1</label>
    </ligand>
</feature>
<evidence type="ECO:0000313" key="4">
    <source>
        <dbReference type="EMBL" id="OGY73652.1"/>
    </source>
</evidence>
<feature type="binding site" evidence="3">
    <location>
        <position position="5"/>
    </location>
    <ligand>
        <name>a divalent metal cation</name>
        <dbReference type="ChEBI" id="CHEBI:60240"/>
        <label>1</label>
    </ligand>
</feature>
<keyword evidence="2" id="KW-0378">Hydrolase</keyword>
<dbReference type="Gene3D" id="3.20.20.140">
    <property type="entry name" value="Metal-dependent hydrolases"/>
    <property type="match status" value="1"/>
</dbReference>
<gene>
    <name evidence="4" type="ORF">A3H61_00490</name>
</gene>
<evidence type="ECO:0000256" key="3">
    <source>
        <dbReference type="PIRSR" id="PIRSR005902-1"/>
    </source>
</evidence>
<dbReference type="PIRSF" id="PIRSF005902">
    <property type="entry name" value="DNase_TatD"/>
    <property type="match status" value="1"/>
</dbReference>